<dbReference type="OrthoDB" id="10449386at2759"/>
<protein>
    <submittedName>
        <fullName evidence="2">Uncharacterized protein</fullName>
    </submittedName>
</protein>
<feature type="compositionally biased region" description="Polar residues" evidence="1">
    <location>
        <begin position="72"/>
        <end position="81"/>
    </location>
</feature>
<sequence length="91" mass="10416">MPSYNYSWLKYTGFDTIHGLVLEASRVDRVLNNARLARARDGHERRLRRIRKALGLRQRGGDDPNPAESCNDDGNQQSNQDTSEEIEEGEE</sequence>
<name>A0A9N9YSE5_9HYPO</name>
<organism evidence="2 3">
    <name type="scientific">Clonostachys solani</name>
    <dbReference type="NCBI Taxonomy" id="160281"/>
    <lineage>
        <taxon>Eukaryota</taxon>
        <taxon>Fungi</taxon>
        <taxon>Dikarya</taxon>
        <taxon>Ascomycota</taxon>
        <taxon>Pezizomycotina</taxon>
        <taxon>Sordariomycetes</taxon>
        <taxon>Hypocreomycetidae</taxon>
        <taxon>Hypocreales</taxon>
        <taxon>Bionectriaceae</taxon>
        <taxon>Clonostachys</taxon>
    </lineage>
</organism>
<evidence type="ECO:0000313" key="2">
    <source>
        <dbReference type="EMBL" id="CAH0037899.1"/>
    </source>
</evidence>
<evidence type="ECO:0000313" key="3">
    <source>
        <dbReference type="Proteomes" id="UP000775872"/>
    </source>
</evidence>
<proteinExistence type="predicted"/>
<keyword evidence="3" id="KW-1185">Reference proteome</keyword>
<reference evidence="2 3" key="2">
    <citation type="submission" date="2021-10" db="EMBL/GenBank/DDBJ databases">
        <authorList>
            <person name="Piombo E."/>
        </authorList>
    </citation>
    <scope>NUCLEOTIDE SEQUENCE [LARGE SCALE GENOMIC DNA]</scope>
</reference>
<dbReference type="Proteomes" id="UP000775872">
    <property type="component" value="Unassembled WGS sequence"/>
</dbReference>
<dbReference type="AlphaFoldDB" id="A0A9N9YSE5"/>
<accession>A0A9N9YSE5</accession>
<gene>
    <name evidence="2" type="ORF">CSOL1703_00003063</name>
</gene>
<reference evidence="3" key="1">
    <citation type="submission" date="2019-06" db="EMBL/GenBank/DDBJ databases">
        <authorList>
            <person name="Broberg M."/>
        </authorList>
    </citation>
    <scope>NUCLEOTIDE SEQUENCE [LARGE SCALE GENOMIC DNA]</scope>
</reference>
<dbReference type="EMBL" id="CABFOC020000002">
    <property type="protein sequence ID" value="CAH0037899.1"/>
    <property type="molecule type" value="Genomic_DNA"/>
</dbReference>
<comment type="caution">
    <text evidence="2">The sequence shown here is derived from an EMBL/GenBank/DDBJ whole genome shotgun (WGS) entry which is preliminary data.</text>
</comment>
<evidence type="ECO:0000256" key="1">
    <source>
        <dbReference type="SAM" id="MobiDB-lite"/>
    </source>
</evidence>
<feature type="region of interest" description="Disordered" evidence="1">
    <location>
        <begin position="52"/>
        <end position="91"/>
    </location>
</feature>
<feature type="compositionally biased region" description="Acidic residues" evidence="1">
    <location>
        <begin position="82"/>
        <end position="91"/>
    </location>
</feature>